<evidence type="ECO:0000313" key="3">
    <source>
        <dbReference type="Proteomes" id="UP000092993"/>
    </source>
</evidence>
<dbReference type="EMBL" id="LUGG01000024">
    <property type="protein sequence ID" value="OBZ67479.1"/>
    <property type="molecule type" value="Genomic_DNA"/>
</dbReference>
<evidence type="ECO:0000256" key="1">
    <source>
        <dbReference type="SAM" id="MobiDB-lite"/>
    </source>
</evidence>
<dbReference type="AlphaFoldDB" id="A0A1C7LU83"/>
<comment type="caution">
    <text evidence="2">The sequence shown here is derived from an EMBL/GenBank/DDBJ whole genome shotgun (WGS) entry which is preliminary data.</text>
</comment>
<dbReference type="Proteomes" id="UP000092993">
    <property type="component" value="Unassembled WGS sequence"/>
</dbReference>
<sequence>MWQHKYAHGRPLVLGSRKRTDYQTRHRFCRIRVFQVIYAPLKRTESSYNERSCHTSRQLMQAGVTRQDGTLALYKRIIEDPRTDTPTTHHGRIPRGKTGRWNS</sequence>
<gene>
    <name evidence="2" type="ORF">A0H81_12669</name>
</gene>
<reference evidence="2 3" key="1">
    <citation type="submission" date="2016-03" db="EMBL/GenBank/DDBJ databases">
        <title>Whole genome sequencing of Grifola frondosa 9006-11.</title>
        <authorList>
            <person name="Min B."/>
            <person name="Park H."/>
            <person name="Kim J.-G."/>
            <person name="Cho H."/>
            <person name="Oh Y.-L."/>
            <person name="Kong W.-S."/>
            <person name="Choi I.-G."/>
        </authorList>
    </citation>
    <scope>NUCLEOTIDE SEQUENCE [LARGE SCALE GENOMIC DNA]</scope>
    <source>
        <strain evidence="2 3">9006-11</strain>
    </source>
</reference>
<feature type="region of interest" description="Disordered" evidence="1">
    <location>
        <begin position="78"/>
        <end position="103"/>
    </location>
</feature>
<name>A0A1C7LU83_GRIFR</name>
<organism evidence="2 3">
    <name type="scientific">Grifola frondosa</name>
    <name type="common">Maitake</name>
    <name type="synonym">Polyporus frondosus</name>
    <dbReference type="NCBI Taxonomy" id="5627"/>
    <lineage>
        <taxon>Eukaryota</taxon>
        <taxon>Fungi</taxon>
        <taxon>Dikarya</taxon>
        <taxon>Basidiomycota</taxon>
        <taxon>Agaricomycotina</taxon>
        <taxon>Agaricomycetes</taxon>
        <taxon>Polyporales</taxon>
        <taxon>Grifolaceae</taxon>
        <taxon>Grifola</taxon>
    </lineage>
</organism>
<keyword evidence="3" id="KW-1185">Reference proteome</keyword>
<evidence type="ECO:0000313" key="2">
    <source>
        <dbReference type="EMBL" id="OBZ67479.1"/>
    </source>
</evidence>
<protein>
    <submittedName>
        <fullName evidence="2">Uncharacterized protein</fullName>
    </submittedName>
</protein>
<proteinExistence type="predicted"/>
<accession>A0A1C7LU83</accession>
<feature type="compositionally biased region" description="Basic residues" evidence="1">
    <location>
        <begin position="89"/>
        <end position="103"/>
    </location>
</feature>